<dbReference type="OrthoDB" id="6623844at2"/>
<dbReference type="RefSeq" id="WP_094110306.1">
    <property type="nucleotide sequence ID" value="NZ_LUTP01000076.1"/>
</dbReference>
<evidence type="ECO:0000313" key="2">
    <source>
        <dbReference type="Proteomes" id="UP000194020"/>
    </source>
</evidence>
<proteinExistence type="predicted"/>
<gene>
    <name evidence="1" type="ORF">AU511_15990</name>
</gene>
<name>A0A1X3RMA4_9GAMM</name>
<sequence length="223" mass="24260">MKHLRMLICLGVMFLLSGCTALLWGGNKVAEPQTERHIQIQDSVAGVFQYKNLAVSAIRASKKTAVNVPSDGVAFVGEKNIYILTQGADELLSLNKLAAQIPLISGREENSLKFRINKPSDNDSVLQFSDALPVKVNKSASALSSEELNTIQHAGFKSNGVRYVRDVYITGVIIPKASVNYTFNKTESLGRAYSVQFYSLEAGTDFHPVNLATNIVVTPLALS</sequence>
<dbReference type="EMBL" id="LUTP01000076">
    <property type="protein sequence ID" value="OSN02931.1"/>
    <property type="molecule type" value="Genomic_DNA"/>
</dbReference>
<dbReference type="Proteomes" id="UP000194020">
    <property type="component" value="Unassembled WGS sequence"/>
</dbReference>
<dbReference type="AlphaFoldDB" id="A0A1X3RMA4"/>
<evidence type="ECO:0008006" key="3">
    <source>
        <dbReference type="Google" id="ProtNLM"/>
    </source>
</evidence>
<organism evidence="1 2">
    <name type="scientific">Lonsdalea iberica</name>
    <dbReference type="NCBI Taxonomy" id="1082703"/>
    <lineage>
        <taxon>Bacteria</taxon>
        <taxon>Pseudomonadati</taxon>
        <taxon>Pseudomonadota</taxon>
        <taxon>Gammaproteobacteria</taxon>
        <taxon>Enterobacterales</taxon>
        <taxon>Pectobacteriaceae</taxon>
        <taxon>Lonsdalea</taxon>
    </lineage>
</organism>
<dbReference type="PROSITE" id="PS51257">
    <property type="entry name" value="PROKAR_LIPOPROTEIN"/>
    <property type="match status" value="1"/>
</dbReference>
<accession>A0A1X3RMA4</accession>
<protein>
    <recommendedName>
        <fullName evidence="3">Lipoprotein</fullName>
    </recommendedName>
</protein>
<comment type="caution">
    <text evidence="1">The sequence shown here is derived from an EMBL/GenBank/DDBJ whole genome shotgun (WGS) entry which is preliminary data.</text>
</comment>
<feature type="non-terminal residue" evidence="1">
    <location>
        <position position="223"/>
    </location>
</feature>
<evidence type="ECO:0000313" key="1">
    <source>
        <dbReference type="EMBL" id="OSN02931.1"/>
    </source>
</evidence>
<reference evidence="1 2" key="1">
    <citation type="submission" date="2016-02" db="EMBL/GenBank/DDBJ databases">
        <title>Species-wide whole genome sequencing reveals diversity, host range in Lonsdalea quercina.</title>
        <authorList>
            <person name="Li Y."/>
        </authorList>
    </citation>
    <scope>NUCLEOTIDE SEQUENCE [LARGE SCALE GENOMIC DNA]</scope>
    <source>
        <strain evidence="1 2">LMG 26264</strain>
    </source>
</reference>